<sequence length="53" mass="5716">MLKRHRGHKITQAKNCHCTAETGLKPAIAVACSAVGSANPRQLNTERDGSLWS</sequence>
<evidence type="ECO:0000313" key="1">
    <source>
        <dbReference type="EMBL" id="PRZ45278.1"/>
    </source>
</evidence>
<proteinExistence type="predicted"/>
<name>A0A2T1AA94_TRISK</name>
<organism evidence="1 2">
    <name type="scientific">Tritonibacter scottomollicae</name>
    <name type="common">Epibacterium scottomollicae</name>
    <dbReference type="NCBI Taxonomy" id="483013"/>
    <lineage>
        <taxon>Bacteria</taxon>
        <taxon>Pseudomonadati</taxon>
        <taxon>Pseudomonadota</taxon>
        <taxon>Alphaproteobacteria</taxon>
        <taxon>Rhodobacterales</taxon>
        <taxon>Paracoccaceae</taxon>
        <taxon>Tritonibacter</taxon>
    </lineage>
</organism>
<gene>
    <name evidence="1" type="ORF">CLV89_11622</name>
</gene>
<protein>
    <submittedName>
        <fullName evidence="1">Uncharacterized protein</fullName>
    </submittedName>
</protein>
<reference evidence="1 2" key="1">
    <citation type="submission" date="2018-03" db="EMBL/GenBank/DDBJ databases">
        <title>Genomic Encyclopedia of Archaeal and Bacterial Type Strains, Phase II (KMG-II): from individual species to whole genera.</title>
        <authorList>
            <person name="Goeker M."/>
        </authorList>
    </citation>
    <scope>NUCLEOTIDE SEQUENCE [LARGE SCALE GENOMIC DNA]</scope>
    <source>
        <strain evidence="1 2">DSM 25328</strain>
    </source>
</reference>
<dbReference type="EMBL" id="PVUF01000016">
    <property type="protein sequence ID" value="PRZ45278.1"/>
    <property type="molecule type" value="Genomic_DNA"/>
</dbReference>
<evidence type="ECO:0000313" key="2">
    <source>
        <dbReference type="Proteomes" id="UP000237718"/>
    </source>
</evidence>
<accession>A0A2T1AA94</accession>
<dbReference type="AlphaFoldDB" id="A0A2T1AA94"/>
<comment type="caution">
    <text evidence="1">The sequence shown here is derived from an EMBL/GenBank/DDBJ whole genome shotgun (WGS) entry which is preliminary data.</text>
</comment>
<dbReference type="Proteomes" id="UP000237718">
    <property type="component" value="Unassembled WGS sequence"/>
</dbReference>